<evidence type="ECO:0000259" key="5">
    <source>
        <dbReference type="PROSITE" id="PS50014"/>
    </source>
</evidence>
<evidence type="ECO:0000256" key="2">
    <source>
        <dbReference type="PROSITE-ProRule" id="PRU00035"/>
    </source>
</evidence>
<reference evidence="6" key="2">
    <citation type="submission" date="2013-10" db="EMBL/GenBank/DDBJ databases">
        <authorList>
            <person name="Aslett M."/>
        </authorList>
    </citation>
    <scope>NUCLEOTIDE SEQUENCE</scope>
    <source>
        <strain evidence="6">Houghton</strain>
    </source>
</reference>
<dbReference type="PANTHER" id="PTHR22881:SF27">
    <property type="entry name" value="BROMODOMAIN CONTAINING 7_9"/>
    <property type="match status" value="1"/>
</dbReference>
<dbReference type="Pfam" id="PF00439">
    <property type="entry name" value="Bromodomain"/>
    <property type="match status" value="1"/>
</dbReference>
<dbReference type="GeneID" id="25269132"/>
<accession>U6GL55</accession>
<keyword evidence="7" id="KW-1185">Reference proteome</keyword>
<dbReference type="RefSeq" id="XP_013250528.1">
    <property type="nucleotide sequence ID" value="XM_013395074.1"/>
</dbReference>
<feature type="region of interest" description="Disordered" evidence="4">
    <location>
        <begin position="712"/>
        <end position="748"/>
    </location>
</feature>
<dbReference type="InterPro" id="IPR036427">
    <property type="entry name" value="Bromodomain-like_sf"/>
</dbReference>
<dbReference type="PRINTS" id="PR00503">
    <property type="entry name" value="BROMODOMAIN"/>
</dbReference>
<dbReference type="SMART" id="SM00297">
    <property type="entry name" value="BROMO"/>
    <property type="match status" value="1"/>
</dbReference>
<dbReference type="SUPFAM" id="SSF47370">
    <property type="entry name" value="Bromodomain"/>
    <property type="match status" value="1"/>
</dbReference>
<feature type="region of interest" description="Disordered" evidence="4">
    <location>
        <begin position="202"/>
        <end position="234"/>
    </location>
</feature>
<keyword evidence="1 2" id="KW-0103">Bromodomain</keyword>
<dbReference type="Gene3D" id="1.20.920.10">
    <property type="entry name" value="Bromodomain-like"/>
    <property type="match status" value="1"/>
</dbReference>
<protein>
    <recommendedName>
        <fullName evidence="5">Bromo domain-containing protein</fullName>
    </recommendedName>
</protein>
<proteinExistence type="predicted"/>
<feature type="coiled-coil region" evidence="3">
    <location>
        <begin position="753"/>
        <end position="787"/>
    </location>
</feature>
<gene>
    <name evidence="6" type="ORF">EAH_00010620</name>
</gene>
<feature type="region of interest" description="Disordered" evidence="4">
    <location>
        <begin position="558"/>
        <end position="595"/>
    </location>
</feature>
<dbReference type="InterPro" id="IPR051831">
    <property type="entry name" value="Bromodomain_contain_prot"/>
</dbReference>
<feature type="compositionally biased region" description="Basic and acidic residues" evidence="4">
    <location>
        <begin position="202"/>
        <end position="225"/>
    </location>
</feature>
<dbReference type="VEuPathDB" id="ToxoDB:EAH_00010620"/>
<evidence type="ECO:0000256" key="4">
    <source>
        <dbReference type="SAM" id="MobiDB-lite"/>
    </source>
</evidence>
<sequence>MALEGSTLLAGLGGLPGTAPVTRSSADAPRSGLTASWGVSSDCSVGGPPGAPEGLGGGPPCSSRARQVLLEALMRVKKKDKKQFFAVAVDSKLVPDYHLVVREPMHFEAIREKIENGVYQGFYCIILLCTCIVQFSEFDKDIALIVANCRLYNHPDTPFCRAAALVEGCWEKFRDRFKAKFAAAQQADAAAAAAAAAATEGKEDKHTVAAAADRPEDNSAERDIAAEQPGEVGRSLDAEEVHEIENVWNRQRLAASLLMRSACNPRAAAALGLLQQQAVESTAAADAQQQTHPAEEAPSHGVVSSNPLTDPFFWFSFMLPDAALEAEAAERAAAGDTAAGAAAGAAAGGGEGPLGSLQAASKGFNVLEYPMQPLPGSRSMMRRHQGSRNLSYNASLSCCSMLDFLGAEALKRLEADCPQLRLTVRRLKQKEPPKSPLTDIRLFGIDTPDFSEFNSRLRFDQSLLLGVGEAHVLSARTLSRIPSSGGPPSASTGGAYGAPGAPAVQPPPICTDVLLALCGTSRISSSSNPVAAAVFAQEQQQMRLRLLQAAAKAAAAAATPLGRLSQRPAREEGGALTSPATRGPPLKRLKTDAAEAEGTAAAAAAGATAAAAAGPAASVKPSEEAAAATQTDAALLQQGDKVAAAAAAAAAPVAGTSGAPPRNLPVHFDALYDLLLSTPQQKQQLQQQMQQQLLLQQQQGLTSAHMLQQQQLQQQQLQQQRLRRPGPPLPGAPLQGPPLGALPGPIAGPISGLAQQQQQLLRQNRQLNVLQQQLQQQQLQQQQLQQHQVMDAAKQQVLQQQQQQVQQNVAAAAAAASSTAGHSLPPFQMFQQQHPQLLLQQQPQQLQQQLLQQQLLLQRQQQQLQMTGQQPAVAVRTAQLLQQLHQLQQPQQQLPQLQPQQQSAAWPQR</sequence>
<evidence type="ECO:0000313" key="7">
    <source>
        <dbReference type="Proteomes" id="UP000018050"/>
    </source>
</evidence>
<dbReference type="InterPro" id="IPR001487">
    <property type="entry name" value="Bromodomain"/>
</dbReference>
<keyword evidence="3" id="KW-0175">Coiled coil</keyword>
<dbReference type="OrthoDB" id="422637at2759"/>
<evidence type="ECO:0000313" key="6">
    <source>
        <dbReference type="EMBL" id="CDI79334.1"/>
    </source>
</evidence>
<reference evidence="6" key="1">
    <citation type="submission" date="2013-10" db="EMBL/GenBank/DDBJ databases">
        <title>Genomic analysis of the causative agents of coccidiosis in chickens.</title>
        <authorList>
            <person name="Reid A.J."/>
            <person name="Blake D."/>
            <person name="Billington K."/>
            <person name="Browne H."/>
            <person name="Dunn M."/>
            <person name="Hung S."/>
            <person name="Kawahara F."/>
            <person name="Miranda-Saavedra D."/>
            <person name="Mourier T."/>
            <person name="Nagra H."/>
            <person name="Otto T.D."/>
            <person name="Rawlings N."/>
            <person name="Sanchez A."/>
            <person name="Sanders M."/>
            <person name="Subramaniam C."/>
            <person name="Tay Y."/>
            <person name="Dear P."/>
            <person name="Doerig C."/>
            <person name="Gruber A."/>
            <person name="Parkinson J."/>
            <person name="Shirley M."/>
            <person name="Wan K.L."/>
            <person name="Berriman M."/>
            <person name="Tomley F."/>
            <person name="Pain A."/>
        </authorList>
    </citation>
    <scope>NUCLEOTIDE SEQUENCE</scope>
    <source>
        <strain evidence="6">Houghton</strain>
    </source>
</reference>
<name>U6GL55_EIMAC</name>
<dbReference type="EMBL" id="HG671006">
    <property type="protein sequence ID" value="CDI79334.1"/>
    <property type="molecule type" value="Genomic_DNA"/>
</dbReference>
<dbReference type="PROSITE" id="PS50014">
    <property type="entry name" value="BROMODOMAIN_2"/>
    <property type="match status" value="1"/>
</dbReference>
<evidence type="ECO:0000256" key="3">
    <source>
        <dbReference type="SAM" id="Coils"/>
    </source>
</evidence>
<feature type="compositionally biased region" description="Low complexity" evidence="4">
    <location>
        <begin position="482"/>
        <end position="499"/>
    </location>
</feature>
<dbReference type="PANTHER" id="PTHR22881">
    <property type="entry name" value="BROMODOMAIN CONTAINING PROTEIN"/>
    <property type="match status" value="1"/>
</dbReference>
<dbReference type="Proteomes" id="UP000018050">
    <property type="component" value="Unassembled WGS sequence"/>
</dbReference>
<dbReference type="OMA" id="HEIENVW"/>
<feature type="domain" description="Bromo" evidence="5">
    <location>
        <begin position="77"/>
        <end position="160"/>
    </location>
</feature>
<evidence type="ECO:0000256" key="1">
    <source>
        <dbReference type="ARBA" id="ARBA00023117"/>
    </source>
</evidence>
<dbReference type="CDD" id="cd04369">
    <property type="entry name" value="Bromodomain"/>
    <property type="match status" value="1"/>
</dbReference>
<feature type="region of interest" description="Disordered" evidence="4">
    <location>
        <begin position="282"/>
        <end position="303"/>
    </location>
</feature>
<feature type="compositionally biased region" description="Low complexity" evidence="4">
    <location>
        <begin position="732"/>
        <end position="748"/>
    </location>
</feature>
<organism evidence="6 7">
    <name type="scientific">Eimeria acervulina</name>
    <name type="common">Coccidian parasite</name>
    <dbReference type="NCBI Taxonomy" id="5801"/>
    <lineage>
        <taxon>Eukaryota</taxon>
        <taxon>Sar</taxon>
        <taxon>Alveolata</taxon>
        <taxon>Apicomplexa</taxon>
        <taxon>Conoidasida</taxon>
        <taxon>Coccidia</taxon>
        <taxon>Eucoccidiorida</taxon>
        <taxon>Eimeriorina</taxon>
        <taxon>Eimeriidae</taxon>
        <taxon>Eimeria</taxon>
    </lineage>
</organism>
<dbReference type="AlphaFoldDB" id="U6GL55"/>
<feature type="region of interest" description="Disordered" evidence="4">
    <location>
        <begin position="479"/>
        <end position="499"/>
    </location>
</feature>